<keyword evidence="2" id="KW-1185">Reference proteome</keyword>
<name>A0A066Z010_9ACTN</name>
<dbReference type="AlphaFoldDB" id="A0A066Z010"/>
<dbReference type="InterPro" id="IPR008775">
    <property type="entry name" value="Phytyl_CoA_dOase-like"/>
</dbReference>
<dbReference type="Proteomes" id="UP000027178">
    <property type="component" value="Unassembled WGS sequence"/>
</dbReference>
<gene>
    <name evidence="1" type="ORF">KCH_12030</name>
</gene>
<dbReference type="Pfam" id="PF05721">
    <property type="entry name" value="PhyH"/>
    <property type="match status" value="1"/>
</dbReference>
<keyword evidence="1" id="KW-0223">Dioxygenase</keyword>
<reference evidence="1 2" key="1">
    <citation type="submission" date="2014-05" db="EMBL/GenBank/DDBJ databases">
        <title>Draft Genome Sequence of Kitasatospora cheerisanensis KCTC 2395.</title>
        <authorList>
            <person name="Nam D.H."/>
        </authorList>
    </citation>
    <scope>NUCLEOTIDE SEQUENCE [LARGE SCALE GENOMIC DNA]</scope>
    <source>
        <strain evidence="1 2">KCTC 2395</strain>
    </source>
</reference>
<dbReference type="OrthoDB" id="9798771at2"/>
<comment type="caution">
    <text evidence="1">The sequence shown here is derived from an EMBL/GenBank/DDBJ whole genome shotgun (WGS) entry which is preliminary data.</text>
</comment>
<keyword evidence="1" id="KW-0560">Oxidoreductase</keyword>
<dbReference type="PATRIC" id="fig|1348663.4.peg.1149"/>
<evidence type="ECO:0000313" key="1">
    <source>
        <dbReference type="EMBL" id="KDN87118.1"/>
    </source>
</evidence>
<proteinExistence type="predicted"/>
<dbReference type="eggNOG" id="ENOG5030KR7">
    <property type="taxonomic scope" value="Bacteria"/>
</dbReference>
<sequence>MGAVLSQQQIEAFVTDGFVRVERAFDPEVAAECREFLWREMGLDPDDPAGWTQPVVRLGGYGQEPFRRAATSERLHGAFDQLVGEGRWSPQPWLGTFPVRFPHPDEPGDDGWHLDASFTPEGEQGYWLNLVSRGRALLMLFLLSDVDEANAPTRIKVGSHLDVPRRLEPAGDQGVEMFAFCAELDRAGLLDHPERETALATGRAGDVYLCHPFLIHAAQPHHGTEPRFLAQPPLLSGADLVLDRPDGAYSPVERAVRLGLGRG</sequence>
<dbReference type="Gene3D" id="2.60.120.620">
    <property type="entry name" value="q2cbj1_9rhob like domain"/>
    <property type="match status" value="1"/>
</dbReference>
<dbReference type="RefSeq" id="WP_051652773.1">
    <property type="nucleotide sequence ID" value="NZ_KK853997.1"/>
</dbReference>
<protein>
    <submittedName>
        <fullName evidence="1">Phytanoyl-CoA dioxygenase</fullName>
    </submittedName>
</protein>
<dbReference type="SUPFAM" id="SSF51197">
    <property type="entry name" value="Clavaminate synthase-like"/>
    <property type="match status" value="1"/>
</dbReference>
<evidence type="ECO:0000313" key="2">
    <source>
        <dbReference type="Proteomes" id="UP000027178"/>
    </source>
</evidence>
<dbReference type="GO" id="GO:0016706">
    <property type="term" value="F:2-oxoglutarate-dependent dioxygenase activity"/>
    <property type="evidence" value="ECO:0007669"/>
    <property type="project" value="UniProtKB-ARBA"/>
</dbReference>
<organism evidence="1 2">
    <name type="scientific">Kitasatospora cheerisanensis KCTC 2395</name>
    <dbReference type="NCBI Taxonomy" id="1348663"/>
    <lineage>
        <taxon>Bacteria</taxon>
        <taxon>Bacillati</taxon>
        <taxon>Actinomycetota</taxon>
        <taxon>Actinomycetes</taxon>
        <taxon>Kitasatosporales</taxon>
        <taxon>Streptomycetaceae</taxon>
        <taxon>Kitasatospora</taxon>
    </lineage>
</organism>
<accession>A0A066Z010</accession>
<dbReference type="EMBL" id="JNBY01000050">
    <property type="protein sequence ID" value="KDN87118.1"/>
    <property type="molecule type" value="Genomic_DNA"/>
</dbReference>
<dbReference type="HOGENOM" id="CLU_053011_1_0_11"/>